<dbReference type="Proteomes" id="UP000663855">
    <property type="component" value="Unassembled WGS sequence"/>
</dbReference>
<dbReference type="Gene3D" id="3.30.559.10">
    <property type="entry name" value="Chloramphenicol acetyltransferase-like domain"/>
    <property type="match status" value="2"/>
</dbReference>
<reference evidence="2" key="1">
    <citation type="submission" date="2021-02" db="EMBL/GenBank/DDBJ databases">
        <authorList>
            <person name="Nowell W R."/>
        </authorList>
    </citation>
    <scope>NUCLEOTIDE SEQUENCE</scope>
</reference>
<accession>A0A814UJ64</accession>
<proteinExistence type="predicted"/>
<dbReference type="AlphaFoldDB" id="A0A814UJ64"/>
<dbReference type="PANTHER" id="PTHR31642">
    <property type="entry name" value="TRICHOTHECENE 3-O-ACETYLTRANSFERASE"/>
    <property type="match status" value="1"/>
</dbReference>
<protein>
    <submittedName>
        <fullName evidence="2">Uncharacterized protein</fullName>
    </submittedName>
</protein>
<evidence type="ECO:0000313" key="2">
    <source>
        <dbReference type="EMBL" id="CAF1177756.1"/>
    </source>
</evidence>
<evidence type="ECO:0000313" key="3">
    <source>
        <dbReference type="Proteomes" id="UP000663855"/>
    </source>
</evidence>
<comment type="caution">
    <text evidence="2">The sequence shown here is derived from an EMBL/GenBank/DDBJ whole genome shotgun (WGS) entry which is preliminary data.</text>
</comment>
<name>A0A814UJ64_9BILA</name>
<evidence type="ECO:0000256" key="1">
    <source>
        <dbReference type="ARBA" id="ARBA00022679"/>
    </source>
</evidence>
<keyword evidence="1" id="KW-0808">Transferase</keyword>
<dbReference type="Pfam" id="PF02458">
    <property type="entry name" value="Transferase"/>
    <property type="match status" value="1"/>
</dbReference>
<dbReference type="InterPro" id="IPR050317">
    <property type="entry name" value="Plant_Fungal_Acyltransferase"/>
</dbReference>
<dbReference type="EMBL" id="CAJNOV010004504">
    <property type="protein sequence ID" value="CAF1177756.1"/>
    <property type="molecule type" value="Genomic_DNA"/>
</dbReference>
<dbReference type="GO" id="GO:0016747">
    <property type="term" value="F:acyltransferase activity, transferring groups other than amino-acyl groups"/>
    <property type="evidence" value="ECO:0007669"/>
    <property type="project" value="TreeGrafter"/>
</dbReference>
<dbReference type="InterPro" id="IPR023213">
    <property type="entry name" value="CAT-like_dom_sf"/>
</dbReference>
<dbReference type="SUPFAM" id="SSF52777">
    <property type="entry name" value="CoA-dependent acyltransferases"/>
    <property type="match status" value="1"/>
</dbReference>
<organism evidence="2 3">
    <name type="scientific">Rotaria magnacalcarata</name>
    <dbReference type="NCBI Taxonomy" id="392030"/>
    <lineage>
        <taxon>Eukaryota</taxon>
        <taxon>Metazoa</taxon>
        <taxon>Spiralia</taxon>
        <taxon>Gnathifera</taxon>
        <taxon>Rotifera</taxon>
        <taxon>Eurotatoria</taxon>
        <taxon>Bdelloidea</taxon>
        <taxon>Philodinida</taxon>
        <taxon>Philodinidae</taxon>
        <taxon>Rotaria</taxon>
    </lineage>
</organism>
<gene>
    <name evidence="2" type="ORF">CJN711_LOCUS10849</name>
</gene>
<sequence>MTTWLVLPSSPTGNNRRIELSGLDLSLIPRIDNIFVYPAELDIDRFKDALSRTLFLWPFVIGRFLKLDGGHYFIEMSDNGIPFTYVENSELEQWPLSNKVVVDIIQHSLVPFIDGVQTIKLMESSNDEPLFRLKLTHILQSNEWILGTSWAHVLGDAASNLNFLNTLSRLYQQLEPMAPLPVFERRLWREEEADESLSPLLKELSNAKPFREMIQVFLCREETHEQLNLHFSSKQLSRLRELAGGDSVTIQDALTSYIILLLNTHCFNNDNERLILRTNTIINFRGVSDSIAPVGLVSDAVIVLSTENFDDPLSLTSIAKTIRRSILQTRNPKFLERCAATSDRLKRKILREHQLLNIGPFPNDVTVNSNLRYDWAHLVDFGYTDKCRFYTPWTGRLYFRVFRLNPIKDGNQWLPRDRDGAEVAFRIAPDVKDKFLSAWQQDIVENFTNIKL</sequence>
<dbReference type="PANTHER" id="PTHR31642:SF310">
    <property type="entry name" value="FATTY ALCOHOL:CAFFEOYL-COA ACYLTRANSFERASE"/>
    <property type="match status" value="1"/>
</dbReference>